<dbReference type="RefSeq" id="WP_130182903.1">
    <property type="nucleotide sequence ID" value="NZ_CP035945.1"/>
</dbReference>
<sequence length="63" mass="7141">MKDKTRECIDSMLINTWDNDLEDADSRLKYALAYLTGDEDIKELYELIKTGKAPEAGKQSGTQ</sequence>
<organism evidence="1 2">
    <name type="scientific">Blautia producta</name>
    <dbReference type="NCBI Taxonomy" id="33035"/>
    <lineage>
        <taxon>Bacteria</taxon>
        <taxon>Bacillati</taxon>
        <taxon>Bacillota</taxon>
        <taxon>Clostridia</taxon>
        <taxon>Lachnospirales</taxon>
        <taxon>Lachnospiraceae</taxon>
        <taxon>Blautia</taxon>
    </lineage>
</organism>
<name>A0A4P6M626_9FIRM</name>
<dbReference type="KEGG" id="bpro:PMF13cell1_05618"/>
<proteinExistence type="predicted"/>
<accession>A0A4P6M626</accession>
<dbReference type="Proteomes" id="UP000289794">
    <property type="component" value="Chromosome"/>
</dbReference>
<evidence type="ECO:0000313" key="1">
    <source>
        <dbReference type="EMBL" id="QBF00023.1"/>
    </source>
</evidence>
<dbReference type="AlphaFoldDB" id="A0A4P6M626"/>
<dbReference type="EMBL" id="CP035945">
    <property type="protein sequence ID" value="QBF00023.1"/>
    <property type="molecule type" value="Genomic_DNA"/>
</dbReference>
<gene>
    <name evidence="1" type="ORF">PMF13cell1_05618</name>
</gene>
<reference evidence="1 2" key="1">
    <citation type="submission" date="2019-01" db="EMBL/GenBank/DDBJ databases">
        <title>PMF-metabolizing Aryl O-demethylase.</title>
        <authorList>
            <person name="Kim M."/>
        </authorList>
    </citation>
    <scope>NUCLEOTIDE SEQUENCE [LARGE SCALE GENOMIC DNA]</scope>
    <source>
        <strain evidence="1 2">PMF1</strain>
    </source>
</reference>
<evidence type="ECO:0000313" key="2">
    <source>
        <dbReference type="Proteomes" id="UP000289794"/>
    </source>
</evidence>
<protein>
    <submittedName>
        <fullName evidence="1">Uncharacterized protein</fullName>
    </submittedName>
</protein>